<evidence type="ECO:0000313" key="10">
    <source>
        <dbReference type="EMBL" id="PMC19610.1"/>
    </source>
</evidence>
<keyword evidence="4 8" id="KW-0547">Nucleotide-binding</keyword>
<dbReference type="NCBIfam" id="TIGR00152">
    <property type="entry name" value="dephospho-CoA kinase"/>
    <property type="match status" value="1"/>
</dbReference>
<name>A0A1Z3TZ49_9STAP</name>
<dbReference type="EC" id="2.7.1.24" evidence="8 9"/>
<dbReference type="FunFam" id="3.40.50.300:FF:000991">
    <property type="entry name" value="Dephospho-CoA kinase"/>
    <property type="match status" value="1"/>
</dbReference>
<dbReference type="AlphaFoldDB" id="A0A1Z3TZ49"/>
<dbReference type="CDD" id="cd02022">
    <property type="entry name" value="DPCK"/>
    <property type="match status" value="1"/>
</dbReference>
<evidence type="ECO:0000256" key="3">
    <source>
        <dbReference type="ARBA" id="ARBA00022679"/>
    </source>
</evidence>
<comment type="caution">
    <text evidence="10">The sequence shown here is derived from an EMBL/GenBank/DDBJ whole genome shotgun (WGS) entry which is preliminary data.</text>
</comment>
<comment type="catalytic activity">
    <reaction evidence="8">
        <text>3'-dephospho-CoA + ATP = ADP + CoA + H(+)</text>
        <dbReference type="Rhea" id="RHEA:18245"/>
        <dbReference type="ChEBI" id="CHEBI:15378"/>
        <dbReference type="ChEBI" id="CHEBI:30616"/>
        <dbReference type="ChEBI" id="CHEBI:57287"/>
        <dbReference type="ChEBI" id="CHEBI:57328"/>
        <dbReference type="ChEBI" id="CHEBI:456216"/>
        <dbReference type="EC" id="2.7.1.24"/>
    </reaction>
</comment>
<dbReference type="STRING" id="170573.GCA_001076995_01556"/>
<keyword evidence="7 8" id="KW-0173">Coenzyme A biosynthesis</keyword>
<evidence type="ECO:0000256" key="6">
    <source>
        <dbReference type="ARBA" id="ARBA00022840"/>
    </source>
</evidence>
<accession>A0A1Z3TZ49</accession>
<dbReference type="GO" id="GO:0005524">
    <property type="term" value="F:ATP binding"/>
    <property type="evidence" value="ECO:0007669"/>
    <property type="project" value="UniProtKB-UniRule"/>
</dbReference>
<dbReference type="Pfam" id="PF01121">
    <property type="entry name" value="CoaE"/>
    <property type="match status" value="1"/>
</dbReference>
<feature type="binding site" evidence="8">
    <location>
        <begin position="12"/>
        <end position="17"/>
    </location>
    <ligand>
        <name>ATP</name>
        <dbReference type="ChEBI" id="CHEBI:30616"/>
    </ligand>
</feature>
<evidence type="ECO:0000256" key="7">
    <source>
        <dbReference type="ARBA" id="ARBA00022993"/>
    </source>
</evidence>
<dbReference type="SUPFAM" id="SSF52540">
    <property type="entry name" value="P-loop containing nucleoside triphosphate hydrolases"/>
    <property type="match status" value="1"/>
</dbReference>
<dbReference type="KEGG" id="spet:CEP67_02905"/>
<keyword evidence="2 8" id="KW-0963">Cytoplasm</keyword>
<evidence type="ECO:0000313" key="11">
    <source>
        <dbReference type="Proteomes" id="UP000235748"/>
    </source>
</evidence>
<dbReference type="GO" id="GO:0015937">
    <property type="term" value="P:coenzyme A biosynthetic process"/>
    <property type="evidence" value="ECO:0007669"/>
    <property type="project" value="UniProtKB-UniRule"/>
</dbReference>
<dbReference type="HAMAP" id="MF_00376">
    <property type="entry name" value="Dephospho_CoA_kinase"/>
    <property type="match status" value="1"/>
</dbReference>
<organism evidence="10 11">
    <name type="scientific">Staphylococcus pettenkoferi</name>
    <dbReference type="NCBI Taxonomy" id="170573"/>
    <lineage>
        <taxon>Bacteria</taxon>
        <taxon>Bacillati</taxon>
        <taxon>Bacillota</taxon>
        <taxon>Bacilli</taxon>
        <taxon>Bacillales</taxon>
        <taxon>Staphylococcaceae</taxon>
        <taxon>Staphylococcus</taxon>
    </lineage>
</organism>
<evidence type="ECO:0000256" key="4">
    <source>
        <dbReference type="ARBA" id="ARBA00022741"/>
    </source>
</evidence>
<evidence type="ECO:0000256" key="5">
    <source>
        <dbReference type="ARBA" id="ARBA00022777"/>
    </source>
</evidence>
<comment type="pathway">
    <text evidence="8">Cofactor biosynthesis; coenzyme A biosynthesis; CoA from (R)-pantothenate: step 5/5.</text>
</comment>
<protein>
    <recommendedName>
        <fullName evidence="8 9">Dephospho-CoA kinase</fullName>
        <ecNumber evidence="8 9">2.7.1.24</ecNumber>
    </recommendedName>
    <alternativeName>
        <fullName evidence="8">Dephosphocoenzyme A kinase</fullName>
    </alternativeName>
</protein>
<evidence type="ECO:0000256" key="9">
    <source>
        <dbReference type="NCBIfam" id="TIGR00152"/>
    </source>
</evidence>
<evidence type="ECO:0000256" key="2">
    <source>
        <dbReference type="ARBA" id="ARBA00022490"/>
    </source>
</evidence>
<keyword evidence="6 8" id="KW-0067">ATP-binding</keyword>
<keyword evidence="5 8" id="KW-0418">Kinase</keyword>
<keyword evidence="3 8" id="KW-0808">Transferase</keyword>
<dbReference type="InterPro" id="IPR001977">
    <property type="entry name" value="Depp_CoAkinase"/>
</dbReference>
<proteinExistence type="inferred from homology"/>
<dbReference type="GO" id="GO:0004140">
    <property type="term" value="F:dephospho-CoA kinase activity"/>
    <property type="evidence" value="ECO:0007669"/>
    <property type="project" value="UniProtKB-UniRule"/>
</dbReference>
<comment type="subcellular location">
    <subcellularLocation>
        <location evidence="8">Cytoplasm</location>
    </subcellularLocation>
</comment>
<evidence type="ECO:0000256" key="1">
    <source>
        <dbReference type="ARBA" id="ARBA00009018"/>
    </source>
</evidence>
<dbReference type="EMBL" id="PNGG01000002">
    <property type="protein sequence ID" value="PMC19610.1"/>
    <property type="molecule type" value="Genomic_DNA"/>
</dbReference>
<sequence length="211" mass="23794">MPKVIGLTGGIATGKSTVSELLSAHGFKIVDADIAARQAVAKGSHGLEQVREAFGDDAITEEGEMDRAYVGDIVFKQPEKRVELNNIIHPIVREIMDKKKAEYVAEGHNVIMDIPLLFENELQDTVDEVWLVYTSESIQIDRLMERNDLSADDAKARIYSQISIDKKRRMADHVIDNRDSKLELKQNLERLLLDEGYINQTLEDDEDEAQA</sequence>
<dbReference type="GO" id="GO:0005737">
    <property type="term" value="C:cytoplasm"/>
    <property type="evidence" value="ECO:0007669"/>
    <property type="project" value="UniProtKB-SubCell"/>
</dbReference>
<comment type="function">
    <text evidence="8">Catalyzes the phosphorylation of the 3'-hydroxyl group of dephosphocoenzyme A to form coenzyme A.</text>
</comment>
<comment type="similarity">
    <text evidence="1 8">Belongs to the CoaE family.</text>
</comment>
<dbReference type="Proteomes" id="UP000235748">
    <property type="component" value="Unassembled WGS sequence"/>
</dbReference>
<dbReference type="RefSeq" id="WP_002470929.1">
    <property type="nucleotide sequence ID" value="NZ_CP022096.2"/>
</dbReference>
<reference evidence="10 11" key="1">
    <citation type="submission" date="2017-09" db="EMBL/GenBank/DDBJ databases">
        <title>Bacterial strain isolated from the female urinary microbiota.</title>
        <authorList>
            <person name="Thomas-White K."/>
            <person name="Kumar N."/>
            <person name="Forster S."/>
            <person name="Putonti C."/>
            <person name="Lawley T."/>
            <person name="Wolfe A.J."/>
        </authorList>
    </citation>
    <scope>NUCLEOTIDE SEQUENCE [LARGE SCALE GENOMIC DNA]</scope>
    <source>
        <strain evidence="10 11">UMB0834</strain>
    </source>
</reference>
<dbReference type="PROSITE" id="PS51219">
    <property type="entry name" value="DPCK"/>
    <property type="match status" value="1"/>
</dbReference>
<dbReference type="PANTHER" id="PTHR10695">
    <property type="entry name" value="DEPHOSPHO-COA KINASE-RELATED"/>
    <property type="match status" value="1"/>
</dbReference>
<gene>
    <name evidence="8" type="primary">coaE</name>
    <name evidence="10" type="ORF">CJ235_04400</name>
</gene>
<dbReference type="PANTHER" id="PTHR10695:SF46">
    <property type="entry name" value="BIFUNCTIONAL COENZYME A SYNTHASE-RELATED"/>
    <property type="match status" value="1"/>
</dbReference>
<dbReference type="UniPathway" id="UPA00241">
    <property type="reaction ID" value="UER00356"/>
</dbReference>
<dbReference type="InterPro" id="IPR027417">
    <property type="entry name" value="P-loop_NTPase"/>
</dbReference>
<dbReference type="Gene3D" id="3.40.50.300">
    <property type="entry name" value="P-loop containing nucleotide triphosphate hydrolases"/>
    <property type="match status" value="1"/>
</dbReference>
<dbReference type="GeneID" id="42042764"/>
<evidence type="ECO:0000256" key="8">
    <source>
        <dbReference type="HAMAP-Rule" id="MF_00376"/>
    </source>
</evidence>